<proteinExistence type="predicted"/>
<accession>A0AAJ6APN9</accession>
<keyword evidence="3" id="KW-1185">Reference proteome</keyword>
<gene>
    <name evidence="2" type="ORF">QDX21_03205</name>
</gene>
<dbReference type="Proteomes" id="UP001224674">
    <property type="component" value="Chromosome"/>
</dbReference>
<evidence type="ECO:0000313" key="3">
    <source>
        <dbReference type="Proteomes" id="UP001224674"/>
    </source>
</evidence>
<dbReference type="RefSeq" id="WP_279672944.1">
    <property type="nucleotide sequence ID" value="NZ_CP122561.1"/>
</dbReference>
<dbReference type="Pfam" id="PF18135">
    <property type="entry name" value="Type_ISP_C"/>
    <property type="match status" value="1"/>
</dbReference>
<evidence type="ECO:0000259" key="1">
    <source>
        <dbReference type="Pfam" id="PF18135"/>
    </source>
</evidence>
<reference evidence="2 3" key="1">
    <citation type="submission" date="2023-03" db="EMBL/GenBank/DDBJ databases">
        <title>Complete genome sequences of several Auritidibacter ignavus strains isolated from ear infections.</title>
        <authorList>
            <person name="Baehr T."/>
            <person name="Baumhoegger A.M."/>
        </authorList>
    </citation>
    <scope>NUCLEOTIDE SEQUENCE [LARGE SCALE GENOMIC DNA]</scope>
    <source>
        <strain evidence="2 3">BABAE-6</strain>
    </source>
</reference>
<protein>
    <recommendedName>
        <fullName evidence="1">Type ISP restriction-modification enzyme LLaBIII C-terminal specificity domain-containing protein</fullName>
    </recommendedName>
</protein>
<name>A0AAJ6APN9_9MICC</name>
<organism evidence="2 3">
    <name type="scientific">Auritidibacter ignavus</name>
    <dbReference type="NCBI Taxonomy" id="678932"/>
    <lineage>
        <taxon>Bacteria</taxon>
        <taxon>Bacillati</taxon>
        <taxon>Actinomycetota</taxon>
        <taxon>Actinomycetes</taxon>
        <taxon>Micrococcales</taxon>
        <taxon>Micrococcaceae</taxon>
        <taxon>Auritidibacter</taxon>
    </lineage>
</organism>
<dbReference type="InterPro" id="IPR041635">
    <property type="entry name" value="Type_ISP_LLaBIII_C"/>
</dbReference>
<evidence type="ECO:0000313" key="2">
    <source>
        <dbReference type="EMBL" id="WGH93820.1"/>
    </source>
</evidence>
<dbReference type="AlphaFoldDB" id="A0AAJ6APN9"/>
<feature type="domain" description="Type ISP restriction-modification enzyme LLaBIII C-terminal specificity" evidence="1">
    <location>
        <begin position="24"/>
        <end position="426"/>
    </location>
</feature>
<dbReference type="EMBL" id="CP122566">
    <property type="protein sequence ID" value="WGH93820.1"/>
    <property type="molecule type" value="Genomic_DNA"/>
</dbReference>
<dbReference type="REBASE" id="710658">
    <property type="entry name" value="AigBAE6ORF3200P"/>
</dbReference>
<sequence>MNQRNDDFHTWPVLGDKKSGSSQFFSSYSLGLATGRDAWVTAESENKLLEQICILIDGYNNAKLAFEAWAEKENIFNSDENTVNDFLLENPQFADKSRFSWNSNLKQTLARSETVAYNSSGPVQSLYRPFTKVWTYFDKKLNARTYRLPSIFPTPAHNNLGFYVVNPGSAKPFSTIATNLIPDLAMWGSNTGQFFPRFTWAPVETDDGLFAEGIAMTQEHEPSEYGEIGELADGYVRVDNITDEIKGIYRDALGADITGDDIFHFVYGKLHDPTYRKTYAADLKKMLPHIETPISREEFDTFATAGRELMQLHVGYEDVEPWPVTITVTGDENDRETWRVTKMAWAKTTDPETGKKVNDVTTLKYNKHITISDIPAEADEYMLGSRSALGWIVDRYQVKKDKASGIINDPNDWADEVGNPRYIAELIQKVTSVAVQTVRVVEGLGSTPTD</sequence>